<evidence type="ECO:0000256" key="3">
    <source>
        <dbReference type="ARBA" id="ARBA00023157"/>
    </source>
</evidence>
<keyword evidence="10" id="KW-1185">Reference proteome</keyword>
<feature type="signal peptide" evidence="8">
    <location>
        <begin position="1"/>
        <end position="25"/>
    </location>
</feature>
<dbReference type="GeneID" id="132711248"/>
<dbReference type="RefSeq" id="XP_060545713.1">
    <property type="nucleotide sequence ID" value="XM_060689730.1"/>
</dbReference>
<feature type="domain" description="Sushi" evidence="9">
    <location>
        <begin position="25"/>
        <end position="87"/>
    </location>
</feature>
<evidence type="ECO:0000256" key="4">
    <source>
        <dbReference type="ARBA" id="ARBA00023180"/>
    </source>
</evidence>
<keyword evidence="7" id="KW-1133">Transmembrane helix</keyword>
<evidence type="ECO:0000256" key="5">
    <source>
        <dbReference type="PROSITE-ProRule" id="PRU00302"/>
    </source>
</evidence>
<keyword evidence="3 5" id="KW-1015">Disulfide bond</keyword>
<dbReference type="Gene3D" id="2.10.70.10">
    <property type="entry name" value="Complement Module, domain 1"/>
    <property type="match status" value="8"/>
</dbReference>
<dbReference type="PROSITE" id="PS50923">
    <property type="entry name" value="SUSHI"/>
    <property type="match status" value="6"/>
</dbReference>
<feature type="domain" description="Sushi" evidence="9">
    <location>
        <begin position="472"/>
        <end position="531"/>
    </location>
</feature>
<dbReference type="CDD" id="cd00033">
    <property type="entry name" value="CCP"/>
    <property type="match status" value="8"/>
</dbReference>
<feature type="region of interest" description="Disordered" evidence="6">
    <location>
        <begin position="534"/>
        <end position="581"/>
    </location>
</feature>
<feature type="domain" description="Sushi" evidence="9">
    <location>
        <begin position="216"/>
        <end position="280"/>
    </location>
</feature>
<reference evidence="11" key="1">
    <citation type="submission" date="2025-08" db="UniProtKB">
        <authorList>
            <consortium name="RefSeq"/>
        </authorList>
    </citation>
    <scope>IDENTIFICATION</scope>
    <source>
        <tissue evidence="11">Blood</tissue>
    </source>
</reference>
<gene>
    <name evidence="11" type="primary">C4BPA</name>
</gene>
<dbReference type="InterPro" id="IPR050350">
    <property type="entry name" value="Compl-Cell_Adhes-Reg"/>
</dbReference>
<feature type="domain" description="Sushi" evidence="9">
    <location>
        <begin position="406"/>
        <end position="471"/>
    </location>
</feature>
<dbReference type="Pfam" id="PF00084">
    <property type="entry name" value="Sushi"/>
    <property type="match status" value="7"/>
</dbReference>
<keyword evidence="7" id="KW-0472">Membrane</keyword>
<evidence type="ECO:0000256" key="2">
    <source>
        <dbReference type="ARBA" id="ARBA00022737"/>
    </source>
</evidence>
<dbReference type="SUPFAM" id="SSF57535">
    <property type="entry name" value="Complement control module/SCR domain"/>
    <property type="match status" value="8"/>
</dbReference>
<evidence type="ECO:0000256" key="6">
    <source>
        <dbReference type="SAM" id="MobiDB-lite"/>
    </source>
</evidence>
<evidence type="ECO:0000256" key="8">
    <source>
        <dbReference type="SAM" id="SignalP"/>
    </source>
</evidence>
<feature type="domain" description="Sushi" evidence="9">
    <location>
        <begin position="345"/>
        <end position="405"/>
    </location>
</feature>
<keyword evidence="8" id="KW-0732">Signal</keyword>
<dbReference type="InterPro" id="IPR000436">
    <property type="entry name" value="Sushi_SCR_CCP_dom"/>
</dbReference>
<feature type="chain" id="PRO_5045278952" evidence="8">
    <location>
        <begin position="26"/>
        <end position="645"/>
    </location>
</feature>
<dbReference type="PANTHER" id="PTHR19325:SF570">
    <property type="entry name" value="COMPLEMENT COMPONENT 4 BINDING PROTEIN, MEMBRANE"/>
    <property type="match status" value="1"/>
</dbReference>
<feature type="disulfide bond" evidence="5">
    <location>
        <begin position="502"/>
        <end position="529"/>
    </location>
</feature>
<dbReference type="InterPro" id="IPR035976">
    <property type="entry name" value="Sushi/SCR/CCP_sf"/>
</dbReference>
<accession>A0ABM3ZBF9</accession>
<dbReference type="Proteomes" id="UP001652622">
    <property type="component" value="Unplaced"/>
</dbReference>
<feature type="compositionally biased region" description="Low complexity" evidence="6">
    <location>
        <begin position="565"/>
        <end position="576"/>
    </location>
</feature>
<keyword evidence="2" id="KW-0677">Repeat</keyword>
<proteinExistence type="predicted"/>
<organism evidence="10 11">
    <name type="scientific">Pantherophis guttatus</name>
    <name type="common">Corn snake</name>
    <name type="synonym">Elaphe guttata</name>
    <dbReference type="NCBI Taxonomy" id="94885"/>
    <lineage>
        <taxon>Eukaryota</taxon>
        <taxon>Metazoa</taxon>
        <taxon>Chordata</taxon>
        <taxon>Craniata</taxon>
        <taxon>Vertebrata</taxon>
        <taxon>Euteleostomi</taxon>
        <taxon>Lepidosauria</taxon>
        <taxon>Squamata</taxon>
        <taxon>Bifurcata</taxon>
        <taxon>Unidentata</taxon>
        <taxon>Episquamata</taxon>
        <taxon>Toxicofera</taxon>
        <taxon>Serpentes</taxon>
        <taxon>Colubroidea</taxon>
        <taxon>Colubridae</taxon>
        <taxon>Colubrinae</taxon>
        <taxon>Pantherophis</taxon>
    </lineage>
</organism>
<keyword evidence="7" id="KW-0812">Transmembrane</keyword>
<evidence type="ECO:0000256" key="7">
    <source>
        <dbReference type="SAM" id="Phobius"/>
    </source>
</evidence>
<dbReference type="PANTHER" id="PTHR19325">
    <property type="entry name" value="COMPLEMENT COMPONENT-RELATED SUSHI DOMAIN-CONTAINING"/>
    <property type="match status" value="1"/>
</dbReference>
<feature type="disulfide bond" evidence="5">
    <location>
        <begin position="408"/>
        <end position="451"/>
    </location>
</feature>
<keyword evidence="1 5" id="KW-0768">Sushi</keyword>
<evidence type="ECO:0000256" key="1">
    <source>
        <dbReference type="ARBA" id="ARBA00022659"/>
    </source>
</evidence>
<feature type="transmembrane region" description="Helical" evidence="7">
    <location>
        <begin position="587"/>
        <end position="612"/>
    </location>
</feature>
<evidence type="ECO:0000313" key="10">
    <source>
        <dbReference type="Proteomes" id="UP001652622"/>
    </source>
</evidence>
<keyword evidence="4" id="KW-0325">Glycoprotein</keyword>
<name>A0ABM3ZBF9_PANGU</name>
<evidence type="ECO:0000313" key="11">
    <source>
        <dbReference type="RefSeq" id="XP_060545713.1"/>
    </source>
</evidence>
<protein>
    <submittedName>
        <fullName evidence="11">C4b-binding protein alpha chain isoform X1</fullName>
    </submittedName>
</protein>
<dbReference type="SMART" id="SM00032">
    <property type="entry name" value="CCP"/>
    <property type="match status" value="8"/>
</dbReference>
<comment type="caution">
    <text evidence="5">Lacks conserved residue(s) required for the propagation of feature annotation.</text>
</comment>
<feature type="domain" description="Sushi" evidence="9">
    <location>
        <begin position="151"/>
        <end position="215"/>
    </location>
</feature>
<evidence type="ECO:0000259" key="9">
    <source>
        <dbReference type="PROSITE" id="PS50923"/>
    </source>
</evidence>
<feature type="disulfide bond" evidence="5">
    <location>
        <begin position="218"/>
        <end position="261"/>
    </location>
</feature>
<sequence length="645" mass="70672">MFGNVFSHLGPRILVLFSLFSGVLGDCGPPPVLKNARPFDPIKSTYKPHESVVYTCLPDYREDHTKPYMTVCSPDKGWKPLEEFCERGCEGPYATRFSIVEEFLPFYPVGTVVHHVCHRSAEHIPGHPKRPPITCLSDYTWSPVPVFCKGKSCGDPGRPENGDRIILTDFLLKAEVNFTCNKGYQLIGSPTSQCLSRSRSNNTVVWKPNPPICFRPTCPPPSDIRNGAYTGGKNGTFPLNSNVTYICDLGFSLSGDNLLHCITEDNKTGIWRGSVPECKGDCPNPVLPPHSSLRTGEVLLDTSPTGTVLRLQCIAGHEIITGTIPRMTCLDTNKWSELPTLCQGKRCPIPHIENGQIVSSDDLRLGEEITLGCQYGFRIIGGATRQCVLKSGRVDWNRELPVCERIPCARPPIIANGRYDPSPSDTYDAGWTVIYRCDADYSLIGNSTITCTVAENGVDGKWNLPSPECKNVKCRRPIIPNGKVASVFQATYTYQNKLLIECDPGYTFVESSLIECDADSQWKPSGPWCDKIPTTSKSPTPAVTPTPPISLTPGIVTPKEDGTEETAVPPTTTQATPKDEPGSVSRIGIAIGAVLAVIVLAALIIVAVKWFLRQGKTNIPSASTDNYRVVSEKDMALEEKEKEKV</sequence>